<dbReference type="AlphaFoldDB" id="A0AAE3EIT1"/>
<evidence type="ECO:0000259" key="9">
    <source>
        <dbReference type="Pfam" id="PF00759"/>
    </source>
</evidence>
<dbReference type="Pfam" id="PF00759">
    <property type="entry name" value="Glyco_hydro_9"/>
    <property type="match status" value="1"/>
</dbReference>
<dbReference type="Pfam" id="PF06452">
    <property type="entry name" value="CBM9_1"/>
    <property type="match status" value="1"/>
</dbReference>
<feature type="domain" description="Glycoside hydrolase family 9" evidence="9">
    <location>
        <begin position="363"/>
        <end position="825"/>
    </location>
</feature>
<evidence type="ECO:0000256" key="2">
    <source>
        <dbReference type="ARBA" id="ARBA00022801"/>
    </source>
</evidence>
<feature type="domain" description="Carbohydrate-binding" evidence="11">
    <location>
        <begin position="77"/>
        <end position="238"/>
    </location>
</feature>
<keyword evidence="8" id="KW-1133">Transmembrane helix</keyword>
<dbReference type="SUPFAM" id="SSF48208">
    <property type="entry name" value="Six-hairpin glycosidases"/>
    <property type="match status" value="1"/>
</dbReference>
<dbReference type="SUPFAM" id="SSF81296">
    <property type="entry name" value="E set domains"/>
    <property type="match status" value="1"/>
</dbReference>
<accession>A0AAE3EIT1</accession>
<name>A0AAE3EIT1_9SPIR</name>
<dbReference type="InterPro" id="IPR010502">
    <property type="entry name" value="Carb-bd_dom_fam9"/>
</dbReference>
<dbReference type="PROSITE" id="PS00698">
    <property type="entry name" value="GH9_3"/>
    <property type="match status" value="1"/>
</dbReference>
<dbReference type="EMBL" id="JAINWA010000003">
    <property type="protein sequence ID" value="MCD1655050.1"/>
    <property type="molecule type" value="Genomic_DNA"/>
</dbReference>
<feature type="active site" evidence="6">
    <location>
        <position position="813"/>
    </location>
</feature>
<dbReference type="GO" id="GO:0030245">
    <property type="term" value="P:cellulose catabolic process"/>
    <property type="evidence" value="ECO:0007669"/>
    <property type="project" value="UniProtKB-KW"/>
</dbReference>
<dbReference type="CDD" id="cd02850">
    <property type="entry name" value="E_set_Cellulase_N"/>
    <property type="match status" value="1"/>
</dbReference>
<keyword evidence="8" id="KW-0812">Transmembrane</keyword>
<feature type="chain" id="PRO_5041773511" description="Endoglucanase" evidence="7">
    <location>
        <begin position="25"/>
        <end position="877"/>
    </location>
</feature>
<dbReference type="Gene3D" id="2.60.40.10">
    <property type="entry name" value="Immunoglobulins"/>
    <property type="match status" value="1"/>
</dbReference>
<dbReference type="RefSeq" id="WP_230755808.1">
    <property type="nucleotide sequence ID" value="NZ_JAINWA010000003.1"/>
</dbReference>
<evidence type="ECO:0000259" key="11">
    <source>
        <dbReference type="Pfam" id="PF06452"/>
    </source>
</evidence>
<keyword evidence="8" id="KW-0472">Membrane</keyword>
<keyword evidence="3 6" id="KW-0119">Carbohydrate metabolism</keyword>
<evidence type="ECO:0000259" key="10">
    <source>
        <dbReference type="Pfam" id="PF02927"/>
    </source>
</evidence>
<reference evidence="12" key="1">
    <citation type="submission" date="2021-08" db="EMBL/GenBank/DDBJ databases">
        <title>Comparative analyses of Brucepasteria parasyntrophica and Teretinema zuelzerae.</title>
        <authorList>
            <person name="Song Y."/>
            <person name="Brune A."/>
        </authorList>
    </citation>
    <scope>NUCLEOTIDE SEQUENCE</scope>
    <source>
        <strain evidence="12">DSM 1903</strain>
    </source>
</reference>
<protein>
    <recommendedName>
        <fullName evidence="7">Endoglucanase</fullName>
        <ecNumber evidence="7">3.2.1.4</ecNumber>
    </recommendedName>
</protein>
<gene>
    <name evidence="12" type="ORF">K7J14_10105</name>
</gene>
<feature type="active site" evidence="6">
    <location>
        <position position="804"/>
    </location>
</feature>
<comment type="caution">
    <text evidence="12">The sequence shown here is derived from an EMBL/GenBank/DDBJ whole genome shotgun (WGS) entry which is preliminary data.</text>
</comment>
<evidence type="ECO:0000256" key="7">
    <source>
        <dbReference type="RuleBase" id="RU361166"/>
    </source>
</evidence>
<dbReference type="InterPro" id="IPR013783">
    <property type="entry name" value="Ig-like_fold"/>
</dbReference>
<dbReference type="Pfam" id="PF02927">
    <property type="entry name" value="CelD_N"/>
    <property type="match status" value="1"/>
</dbReference>
<comment type="similarity">
    <text evidence="1 6 7">Belongs to the glycosyl hydrolase 9 (cellulase E) family.</text>
</comment>
<dbReference type="InterPro" id="IPR001701">
    <property type="entry name" value="Glyco_hydro_9"/>
</dbReference>
<keyword evidence="4 6" id="KW-0326">Glycosidase</keyword>
<keyword evidence="5 6" id="KW-0624">Polysaccharide degradation</keyword>
<dbReference type="InterPro" id="IPR014756">
    <property type="entry name" value="Ig_E-set"/>
</dbReference>
<dbReference type="PANTHER" id="PTHR22298">
    <property type="entry name" value="ENDO-1,4-BETA-GLUCANASE"/>
    <property type="match status" value="1"/>
</dbReference>
<dbReference type="Proteomes" id="UP001198163">
    <property type="component" value="Unassembled WGS sequence"/>
</dbReference>
<dbReference type="InterPro" id="IPR033126">
    <property type="entry name" value="Glyco_hydro_9_Asp/Glu_AS"/>
</dbReference>
<evidence type="ECO:0000256" key="8">
    <source>
        <dbReference type="SAM" id="Phobius"/>
    </source>
</evidence>
<evidence type="ECO:0000256" key="3">
    <source>
        <dbReference type="ARBA" id="ARBA00023277"/>
    </source>
</evidence>
<dbReference type="Gene3D" id="2.60.40.1190">
    <property type="match status" value="1"/>
</dbReference>
<organism evidence="12 13">
    <name type="scientific">Teretinema zuelzerae</name>
    <dbReference type="NCBI Taxonomy" id="156"/>
    <lineage>
        <taxon>Bacteria</taxon>
        <taxon>Pseudomonadati</taxon>
        <taxon>Spirochaetota</taxon>
        <taxon>Spirochaetia</taxon>
        <taxon>Spirochaetales</taxon>
        <taxon>Treponemataceae</taxon>
        <taxon>Teretinema</taxon>
    </lineage>
</organism>
<keyword evidence="13" id="KW-1185">Reference proteome</keyword>
<evidence type="ECO:0000256" key="6">
    <source>
        <dbReference type="PROSITE-ProRule" id="PRU10060"/>
    </source>
</evidence>
<keyword evidence="7" id="KW-0136">Cellulose degradation</keyword>
<dbReference type="GO" id="GO:0008810">
    <property type="term" value="F:cellulase activity"/>
    <property type="evidence" value="ECO:0007669"/>
    <property type="project" value="UniProtKB-EC"/>
</dbReference>
<comment type="catalytic activity">
    <reaction evidence="7">
        <text>Endohydrolysis of (1-&gt;4)-beta-D-glucosidic linkages in cellulose, lichenin and cereal beta-D-glucans.</text>
        <dbReference type="EC" id="3.2.1.4"/>
    </reaction>
</comment>
<feature type="signal peptide" evidence="7">
    <location>
        <begin position="1"/>
        <end position="24"/>
    </location>
</feature>
<dbReference type="GO" id="GO:0030246">
    <property type="term" value="F:carbohydrate binding"/>
    <property type="evidence" value="ECO:0007669"/>
    <property type="project" value="InterPro"/>
</dbReference>
<dbReference type="EC" id="3.2.1.4" evidence="7"/>
<evidence type="ECO:0000256" key="4">
    <source>
        <dbReference type="ARBA" id="ARBA00023295"/>
    </source>
</evidence>
<dbReference type="Gene3D" id="1.50.10.10">
    <property type="match status" value="1"/>
</dbReference>
<evidence type="ECO:0000256" key="5">
    <source>
        <dbReference type="ARBA" id="ARBA00023326"/>
    </source>
</evidence>
<keyword evidence="2 6" id="KW-0378">Hydrolase</keyword>
<feature type="domain" description="Cellulase Ig-like" evidence="10">
    <location>
        <begin position="272"/>
        <end position="353"/>
    </location>
</feature>
<dbReference type="SUPFAM" id="SSF49344">
    <property type="entry name" value="CBD9-like"/>
    <property type="match status" value="1"/>
</dbReference>
<dbReference type="InterPro" id="IPR008928">
    <property type="entry name" value="6-hairpin_glycosidase_sf"/>
</dbReference>
<evidence type="ECO:0000256" key="1">
    <source>
        <dbReference type="ARBA" id="ARBA00007072"/>
    </source>
</evidence>
<dbReference type="InterPro" id="IPR012341">
    <property type="entry name" value="6hp_glycosidase-like_sf"/>
</dbReference>
<evidence type="ECO:0000313" key="12">
    <source>
        <dbReference type="EMBL" id="MCD1655050.1"/>
    </source>
</evidence>
<feature type="transmembrane region" description="Helical" evidence="8">
    <location>
        <begin position="850"/>
        <end position="873"/>
    </location>
</feature>
<proteinExistence type="inferred from homology"/>
<keyword evidence="7" id="KW-0732">Signal</keyword>
<dbReference type="InterPro" id="IPR004197">
    <property type="entry name" value="Cellulase_Ig-like"/>
</dbReference>
<evidence type="ECO:0000313" key="13">
    <source>
        <dbReference type="Proteomes" id="UP001198163"/>
    </source>
</evidence>
<sequence>MGNRLQRAGLLALFIAALAAPAAAESQTIQVPPGKPGELAYIPYPVTITVDGNTSEWAGIPAYTVDTGPYVSGDTTDNGQFVWSICADMRNIYIRMEMPDKKIIAGRHGQNFWNEDSFEFYFNLSGDLDAAAYGQGIVQANINATNIGKDDPTGLSLTGVRFIEEGYDVSGYAFKTDSGWGVELAMKLDNNLAPYHGFTIGMQFQANGATAKDRDSKLIWSIYDTGDNSWKNPKLFGTGVFYKLGSADIPEPSRKNLPKIVARKNQPLDKLPKVRVNQLGYLPKAAKWAAAVIDAAEPVDWELVDSNGKIAASGKTIPLGIDLSSNDPLHRIDFSAFKKEGTGYVLKAAGAESFPFDIAADLYHGLSKDAMRYFYLNRSGIALDESLAGEWAHGPWYASDAETRPFSGKDSFGVEWPERGYVLNASRGWFDAGDYGKYVVNGGISVWTLLNIYERNPSQFPDGSLGIPEAGNKIPDILDEARFEMDFMLGMQVPEGYDQAGMAHHKLHEPVWSPMPHRPAERTDDRFAFAPSTAATLNLAASAAQMARLIKPFDDAYSARCLAAAERAWKAAKENPEFKYGRIPGNGGGNYDDFNLEDEYYWAAAELFITTGSAVYKDEIAKALGSDKILAAPIGPNGPMYWGGVSTLGHLSLALNGDAIGEAERATIGSLIINGADRYLGQIRDEGYLVPMFEYEWGSSSSVLNKMILMAYAYDATGTKEYLDGFAISMDYLLGRNALCKSFVAGYGKNPVHYPHHRFWADDPDSGYPPPPPGALSGGPNEKANDDATSFMVAKVARSKRYADDIRSFSTNEVAINWNAPLAWAASYLDEQYNPASGIKPAGKKTAFPAAGAIIGIIGALAAILLAAAAVVIKRKK</sequence>